<evidence type="ECO:0000259" key="2">
    <source>
        <dbReference type="PROSITE" id="PS50222"/>
    </source>
</evidence>
<dbReference type="PROSITE" id="PS00018">
    <property type="entry name" value="EF_HAND_1"/>
    <property type="match status" value="1"/>
</dbReference>
<comment type="caution">
    <text evidence="3">The sequence shown here is derived from an EMBL/GenBank/DDBJ whole genome shotgun (WGS) entry which is preliminary data.</text>
</comment>
<evidence type="ECO:0000313" key="4">
    <source>
        <dbReference type="Proteomes" id="UP000031668"/>
    </source>
</evidence>
<dbReference type="EMBL" id="JWZT01002267">
    <property type="protein sequence ID" value="KII69841.1"/>
    <property type="molecule type" value="Genomic_DNA"/>
</dbReference>
<proteinExistence type="predicted"/>
<dbReference type="OrthoDB" id="26525at2759"/>
<accession>A0A0C2MRH9</accession>
<dbReference type="PROSITE" id="PS50222">
    <property type="entry name" value="EF_HAND_2"/>
    <property type="match status" value="1"/>
</dbReference>
<dbReference type="InterPro" id="IPR018247">
    <property type="entry name" value="EF_Hand_1_Ca_BS"/>
</dbReference>
<dbReference type="InterPro" id="IPR011992">
    <property type="entry name" value="EF-hand-dom_pair"/>
</dbReference>
<name>A0A0C2MRH9_THEKT</name>
<dbReference type="AlphaFoldDB" id="A0A0C2MRH9"/>
<keyword evidence="4" id="KW-1185">Reference proteome</keyword>
<evidence type="ECO:0000256" key="1">
    <source>
        <dbReference type="ARBA" id="ARBA00022837"/>
    </source>
</evidence>
<dbReference type="SUPFAM" id="SSF47473">
    <property type="entry name" value="EF-hand"/>
    <property type="match status" value="1"/>
</dbReference>
<dbReference type="GO" id="GO:0005509">
    <property type="term" value="F:calcium ion binding"/>
    <property type="evidence" value="ECO:0007669"/>
    <property type="project" value="InterPro"/>
</dbReference>
<reference evidence="3 4" key="1">
    <citation type="journal article" date="2014" name="Genome Biol. Evol.">
        <title>The genome of the myxosporean Thelohanellus kitauei shows adaptations to nutrient acquisition within its fish host.</title>
        <authorList>
            <person name="Yang Y."/>
            <person name="Xiong J."/>
            <person name="Zhou Z."/>
            <person name="Huo F."/>
            <person name="Miao W."/>
            <person name="Ran C."/>
            <person name="Liu Y."/>
            <person name="Zhang J."/>
            <person name="Feng J."/>
            <person name="Wang M."/>
            <person name="Wang M."/>
            <person name="Wang L."/>
            <person name="Yao B."/>
        </authorList>
    </citation>
    <scope>NUCLEOTIDE SEQUENCE [LARGE SCALE GENOMIC DNA]</scope>
    <source>
        <strain evidence="3">Wuqing</strain>
    </source>
</reference>
<evidence type="ECO:0000313" key="3">
    <source>
        <dbReference type="EMBL" id="KII69841.1"/>
    </source>
</evidence>
<protein>
    <recommendedName>
        <fullName evidence="2">EF-hand domain-containing protein</fullName>
    </recommendedName>
</protein>
<dbReference type="Gene3D" id="1.10.238.10">
    <property type="entry name" value="EF-hand"/>
    <property type="match status" value="1"/>
</dbReference>
<keyword evidence="1" id="KW-0106">Calcium</keyword>
<gene>
    <name evidence="3" type="ORF">RF11_13067</name>
</gene>
<dbReference type="Proteomes" id="UP000031668">
    <property type="component" value="Unassembled WGS sequence"/>
</dbReference>
<feature type="domain" description="EF-hand" evidence="2">
    <location>
        <begin position="36"/>
        <end position="71"/>
    </location>
</feature>
<sequence length="111" mass="12728">MQIKTFSKAYNMELFGLLSAESFGESVILIMVENLEAKIRFINDFKCLDPDGDGRISEQEMIIVFNYHFECLSVEEICEIMYSKDLFTIGIVDLEILCRILGVRDPSDTSQ</sequence>
<organism evidence="3 4">
    <name type="scientific">Thelohanellus kitauei</name>
    <name type="common">Myxosporean</name>
    <dbReference type="NCBI Taxonomy" id="669202"/>
    <lineage>
        <taxon>Eukaryota</taxon>
        <taxon>Metazoa</taxon>
        <taxon>Cnidaria</taxon>
        <taxon>Myxozoa</taxon>
        <taxon>Myxosporea</taxon>
        <taxon>Bivalvulida</taxon>
        <taxon>Platysporina</taxon>
        <taxon>Myxobolidae</taxon>
        <taxon>Thelohanellus</taxon>
    </lineage>
</organism>
<dbReference type="InterPro" id="IPR002048">
    <property type="entry name" value="EF_hand_dom"/>
</dbReference>